<feature type="transmembrane region" description="Helical" evidence="6">
    <location>
        <begin position="113"/>
        <end position="133"/>
    </location>
</feature>
<dbReference type="PANTHER" id="PTHR30482:SF10">
    <property type="entry name" value="HIGH-AFFINITY BRANCHED-CHAIN AMINO ACID TRANSPORT PROTEIN BRAE"/>
    <property type="match status" value="1"/>
</dbReference>
<accession>A0AA35CN79</accession>
<keyword evidence="8" id="KW-1185">Reference proteome</keyword>
<feature type="transmembrane region" description="Helical" evidence="6">
    <location>
        <begin position="87"/>
        <end position="106"/>
    </location>
</feature>
<comment type="subcellular location">
    <subcellularLocation>
        <location evidence="1">Cell membrane</location>
        <topology evidence="1">Multi-pass membrane protein</topology>
    </subcellularLocation>
</comment>
<dbReference type="CDD" id="cd06581">
    <property type="entry name" value="TM_PBP1_LivM_like"/>
    <property type="match status" value="1"/>
</dbReference>
<dbReference type="KEGG" id="cmic:caldi_35050"/>
<evidence type="ECO:0000313" key="7">
    <source>
        <dbReference type="EMBL" id="BDG62415.1"/>
    </source>
</evidence>
<evidence type="ECO:0000256" key="5">
    <source>
        <dbReference type="ARBA" id="ARBA00023136"/>
    </source>
</evidence>
<keyword evidence="2" id="KW-1003">Cell membrane</keyword>
<dbReference type="GO" id="GO:0015658">
    <property type="term" value="F:branched-chain amino acid transmembrane transporter activity"/>
    <property type="evidence" value="ECO:0007669"/>
    <property type="project" value="InterPro"/>
</dbReference>
<dbReference type="Pfam" id="PF02653">
    <property type="entry name" value="BPD_transp_2"/>
    <property type="match status" value="1"/>
</dbReference>
<evidence type="ECO:0000256" key="2">
    <source>
        <dbReference type="ARBA" id="ARBA00022475"/>
    </source>
</evidence>
<evidence type="ECO:0000313" key="8">
    <source>
        <dbReference type="Proteomes" id="UP001163687"/>
    </source>
</evidence>
<evidence type="ECO:0000256" key="1">
    <source>
        <dbReference type="ARBA" id="ARBA00004651"/>
    </source>
</evidence>
<feature type="transmembrane region" description="Helical" evidence="6">
    <location>
        <begin position="241"/>
        <end position="264"/>
    </location>
</feature>
<organism evidence="7 8">
    <name type="scientific">Caldinitratiruptor microaerophilus</name>
    <dbReference type="NCBI Taxonomy" id="671077"/>
    <lineage>
        <taxon>Bacteria</taxon>
        <taxon>Bacillati</taxon>
        <taxon>Bacillota</taxon>
        <taxon>Clostridia</taxon>
        <taxon>Eubacteriales</taxon>
        <taxon>Symbiobacteriaceae</taxon>
        <taxon>Caldinitratiruptor</taxon>
    </lineage>
</organism>
<sequence>MAARWQSLFLWTLATALAVALHLLGRAGVLSGYTVQVLSLICINIILTASLNLVNGYLGEFAIGHAGFMAVGAYVAGVMTVKLDLPFWLAFVAAGLAAALAAWLVGIPAFTTFGDYLAIITLGFNMIIVNVITNIDAVGGPRGMAGLPKATNLLWVYGTVAATLIVLGNLVRSNYGRLWTAIRQNEIAATLMGARVKQLKLTAFVVAGLFAGLAGALWGHLIQYINPSSFTYIKSTEILVMLYLGGMGSLSGSVVGATLMTVLLESLRGLGVWRLVISPLILIVIMLRMPRGILGFRELSLGGLFRPRGVSRRAAA</sequence>
<evidence type="ECO:0000256" key="4">
    <source>
        <dbReference type="ARBA" id="ARBA00022989"/>
    </source>
</evidence>
<name>A0AA35CN79_9FIRM</name>
<dbReference type="GO" id="GO:0005886">
    <property type="term" value="C:plasma membrane"/>
    <property type="evidence" value="ECO:0007669"/>
    <property type="project" value="UniProtKB-SubCell"/>
</dbReference>
<proteinExistence type="predicted"/>
<keyword evidence="3 6" id="KW-0812">Transmembrane</keyword>
<protein>
    <submittedName>
        <fullName evidence="7">ABC transporter</fullName>
    </submittedName>
</protein>
<dbReference type="AlphaFoldDB" id="A0AA35CN79"/>
<feature type="transmembrane region" description="Helical" evidence="6">
    <location>
        <begin position="61"/>
        <end position="81"/>
    </location>
</feature>
<dbReference type="InterPro" id="IPR001851">
    <property type="entry name" value="ABC_transp_permease"/>
</dbReference>
<feature type="transmembrane region" description="Helical" evidence="6">
    <location>
        <begin position="37"/>
        <end position="54"/>
    </location>
</feature>
<dbReference type="RefSeq" id="WP_264843002.1">
    <property type="nucleotide sequence ID" value="NZ_AP025628.1"/>
</dbReference>
<feature type="transmembrane region" description="Helical" evidence="6">
    <location>
        <begin position="201"/>
        <end position="221"/>
    </location>
</feature>
<evidence type="ECO:0000256" key="3">
    <source>
        <dbReference type="ARBA" id="ARBA00022692"/>
    </source>
</evidence>
<dbReference type="InterPro" id="IPR043428">
    <property type="entry name" value="LivM-like"/>
</dbReference>
<feature type="transmembrane region" description="Helical" evidence="6">
    <location>
        <begin position="271"/>
        <end position="289"/>
    </location>
</feature>
<reference evidence="7" key="1">
    <citation type="submission" date="2022-03" db="EMBL/GenBank/DDBJ databases">
        <title>Complete genome sequence of Caldinitratiruptor microaerophilus.</title>
        <authorList>
            <person name="Mukaiyama R."/>
            <person name="Nishiyama T."/>
            <person name="Ueda K."/>
        </authorList>
    </citation>
    <scope>NUCLEOTIDE SEQUENCE</scope>
    <source>
        <strain evidence="7">JCM 16183</strain>
    </source>
</reference>
<dbReference type="PANTHER" id="PTHR30482">
    <property type="entry name" value="HIGH-AFFINITY BRANCHED-CHAIN AMINO ACID TRANSPORT SYSTEM PERMEASE"/>
    <property type="match status" value="1"/>
</dbReference>
<dbReference type="EMBL" id="AP025628">
    <property type="protein sequence ID" value="BDG62415.1"/>
    <property type="molecule type" value="Genomic_DNA"/>
</dbReference>
<gene>
    <name evidence="7" type="ORF">caldi_35050</name>
</gene>
<dbReference type="Proteomes" id="UP001163687">
    <property type="component" value="Chromosome"/>
</dbReference>
<evidence type="ECO:0000256" key="6">
    <source>
        <dbReference type="SAM" id="Phobius"/>
    </source>
</evidence>
<keyword evidence="4 6" id="KW-1133">Transmembrane helix</keyword>
<feature type="transmembrane region" description="Helical" evidence="6">
    <location>
        <begin position="153"/>
        <end position="171"/>
    </location>
</feature>
<keyword evidence="5 6" id="KW-0472">Membrane</keyword>